<dbReference type="GO" id="GO:0016810">
    <property type="term" value="F:hydrolase activity, acting on carbon-nitrogen (but not peptide) bonds"/>
    <property type="evidence" value="ECO:0007669"/>
    <property type="project" value="InterPro"/>
</dbReference>
<name>A0A0X8GYZ2_9FIRM</name>
<dbReference type="STRING" id="1514105.AOC36_03130"/>
<dbReference type="InterPro" id="IPR002509">
    <property type="entry name" value="NODB_dom"/>
</dbReference>
<dbReference type="InterPro" id="IPR011330">
    <property type="entry name" value="Glyco_hydro/deAcase_b/a-brl"/>
</dbReference>
<evidence type="ECO:0000313" key="4">
    <source>
        <dbReference type="EMBL" id="AMC93010.1"/>
    </source>
</evidence>
<reference evidence="4 5" key="1">
    <citation type="submission" date="2015-10" db="EMBL/GenBank/DDBJ databases">
        <title>Erysipelothrix larvae sp. LV19 isolated from the larval gut of the rhinoceros beetle, Trypoxylus dichotomus.</title>
        <authorList>
            <person name="Lim S."/>
            <person name="Kim B.-C."/>
        </authorList>
    </citation>
    <scope>NUCLEOTIDE SEQUENCE [LARGE SCALE GENOMIC DNA]</scope>
    <source>
        <strain evidence="4 5">LV19</strain>
    </source>
</reference>
<gene>
    <name evidence="4" type="ORF">AOC36_03130</name>
</gene>
<keyword evidence="2" id="KW-1133">Transmembrane helix</keyword>
<organism evidence="4 5">
    <name type="scientific">Erysipelothrix larvae</name>
    <dbReference type="NCBI Taxonomy" id="1514105"/>
    <lineage>
        <taxon>Bacteria</taxon>
        <taxon>Bacillati</taxon>
        <taxon>Bacillota</taxon>
        <taxon>Erysipelotrichia</taxon>
        <taxon>Erysipelotrichales</taxon>
        <taxon>Erysipelotrichaceae</taxon>
        <taxon>Erysipelothrix</taxon>
    </lineage>
</organism>
<evidence type="ECO:0000259" key="3">
    <source>
        <dbReference type="Pfam" id="PF01522"/>
    </source>
</evidence>
<dbReference type="Proteomes" id="UP000063781">
    <property type="component" value="Chromosome"/>
</dbReference>
<dbReference type="KEGG" id="erl:AOC36_03130"/>
<dbReference type="Gene3D" id="3.20.20.370">
    <property type="entry name" value="Glycoside hydrolase/deacetylase"/>
    <property type="match status" value="1"/>
</dbReference>
<evidence type="ECO:0000313" key="5">
    <source>
        <dbReference type="Proteomes" id="UP000063781"/>
    </source>
</evidence>
<sequence length="440" mass="51048">MIDNYDALRYDLIKRGGLMKKKIAIGMCVVILCVAGVFVVNSLSSKAKEDQERAEQEKTLQEIISRFSYNVITNKETFLYTFENGAYQKCGTIQEGYPLELVNEPIDVDTQYFKVKNFDAYINIYDVDGVSKKFEKDQRYTRYVMFNENVKTPTPTQFYNEDDELVLTLDTSFDLPIIIKEDGKYGVAYDDTLFYVKEVESVYPSDNTTIETRKTIRTFTYHTVYDPETQTCASVEICHPIEQFESHLQYLRDEDFLTLTMEELELFLDSKIQIPRKTVALTLDDGIYLENSVPLVEKYGMNATFFIITSKVDVSEYMDSKYARFESHSDDMHNNYKCPKNTTYSQGGQMLCEPYDSMIADLKLSQEKLQGSNYYAYPFFDFNDRAKAALKDAGFHLAFIGQYTSNGYSDKNTDKMLIRRTTIFGNYPIEMFMDFCTDND</sequence>
<dbReference type="EMBL" id="CP013213">
    <property type="protein sequence ID" value="AMC93010.1"/>
    <property type="molecule type" value="Genomic_DNA"/>
</dbReference>
<dbReference type="GO" id="GO:0005975">
    <property type="term" value="P:carbohydrate metabolic process"/>
    <property type="evidence" value="ECO:0007669"/>
    <property type="project" value="InterPro"/>
</dbReference>
<dbReference type="Pfam" id="PF01522">
    <property type="entry name" value="Polysacc_deac_1"/>
    <property type="match status" value="1"/>
</dbReference>
<evidence type="ECO:0000256" key="1">
    <source>
        <dbReference type="ARBA" id="ARBA00022729"/>
    </source>
</evidence>
<proteinExistence type="predicted"/>
<keyword evidence="2" id="KW-0812">Transmembrane</keyword>
<dbReference type="InterPro" id="IPR051398">
    <property type="entry name" value="Polysacch_Deacetylase"/>
</dbReference>
<feature type="domain" description="NodB homology" evidence="3">
    <location>
        <begin position="275"/>
        <end position="396"/>
    </location>
</feature>
<keyword evidence="2" id="KW-0472">Membrane</keyword>
<protein>
    <recommendedName>
        <fullName evidence="3">NodB homology domain-containing protein</fullName>
    </recommendedName>
</protein>
<evidence type="ECO:0000256" key="2">
    <source>
        <dbReference type="SAM" id="Phobius"/>
    </source>
</evidence>
<keyword evidence="1" id="KW-0732">Signal</keyword>
<dbReference type="PANTHER" id="PTHR34216">
    <property type="match status" value="1"/>
</dbReference>
<keyword evidence="5" id="KW-1185">Reference proteome</keyword>
<feature type="transmembrane region" description="Helical" evidence="2">
    <location>
        <begin position="23"/>
        <end position="43"/>
    </location>
</feature>
<dbReference type="PANTHER" id="PTHR34216:SF13">
    <property type="entry name" value="XYLANASE_CHITIN DEACETYLASE"/>
    <property type="match status" value="1"/>
</dbReference>
<dbReference type="AlphaFoldDB" id="A0A0X8GYZ2"/>
<accession>A0A0X8GYZ2</accession>
<dbReference type="SUPFAM" id="SSF88713">
    <property type="entry name" value="Glycoside hydrolase/deacetylase"/>
    <property type="match status" value="1"/>
</dbReference>